<dbReference type="PANTHER" id="PTHR42830:SF2">
    <property type="entry name" value="OSMC_OHR FAMILY PROTEIN"/>
    <property type="match status" value="1"/>
</dbReference>
<dbReference type="RefSeq" id="WP_090379224.1">
    <property type="nucleotide sequence ID" value="NZ_CP156749.1"/>
</dbReference>
<dbReference type="InterPro" id="IPR052707">
    <property type="entry name" value="OsmC_Ohr_Peroxiredoxin"/>
</dbReference>
<dbReference type="InterPro" id="IPR003718">
    <property type="entry name" value="OsmC/Ohr_fam"/>
</dbReference>
<organism evidence="1 2">
    <name type="scientific">Pseudomonas anguilliseptica</name>
    <dbReference type="NCBI Taxonomy" id="53406"/>
    <lineage>
        <taxon>Bacteria</taxon>
        <taxon>Pseudomonadati</taxon>
        <taxon>Pseudomonadota</taxon>
        <taxon>Gammaproteobacteria</taxon>
        <taxon>Pseudomonadales</taxon>
        <taxon>Pseudomonadaceae</taxon>
        <taxon>Pseudomonas</taxon>
    </lineage>
</organism>
<dbReference type="Gene3D" id="3.30.300.20">
    <property type="match status" value="1"/>
</dbReference>
<reference evidence="2" key="1">
    <citation type="submission" date="2016-10" db="EMBL/GenBank/DDBJ databases">
        <authorList>
            <person name="Varghese N."/>
            <person name="Submissions S."/>
        </authorList>
    </citation>
    <scope>NUCLEOTIDE SEQUENCE [LARGE SCALE GENOMIC DNA]</scope>
    <source>
        <strain evidence="2">DSM 12111</strain>
    </source>
</reference>
<dbReference type="InterPro" id="IPR036102">
    <property type="entry name" value="OsmC/Ohrsf"/>
</dbReference>
<sequence length="156" mass="17568">MTEYVAEVIWQRGEQDFLGNRYSRKHLLRFDGGLEVAGSSSPHVVPLPMSDANAVDPEEAFVASLASCHMLWFLSIAAKRRFCVDDYRDSASGLMQENAAGKLFIAQVTLRPAVSFSGKRLPSREQIEHMHHQAHEECFIANSVKSEVRCQPRFSE</sequence>
<dbReference type="EMBL" id="FNSC01000001">
    <property type="protein sequence ID" value="SEC96200.1"/>
    <property type="molecule type" value="Genomic_DNA"/>
</dbReference>
<dbReference type="SUPFAM" id="SSF82784">
    <property type="entry name" value="OsmC-like"/>
    <property type="match status" value="1"/>
</dbReference>
<dbReference type="InterPro" id="IPR015946">
    <property type="entry name" value="KH_dom-like_a/b"/>
</dbReference>
<evidence type="ECO:0000313" key="1">
    <source>
        <dbReference type="EMBL" id="SEC96200.1"/>
    </source>
</evidence>
<keyword evidence="2" id="KW-1185">Reference proteome</keyword>
<dbReference type="OrthoDB" id="9795405at2"/>
<dbReference type="AlphaFoldDB" id="A0A1H4WT33"/>
<name>A0A1H4WT33_PSEAG</name>
<accession>A0A1H4WT33</accession>
<proteinExistence type="predicted"/>
<gene>
    <name evidence="1" type="ORF">SAMN05421553_1757</name>
</gene>
<protein>
    <submittedName>
        <fullName evidence="1">Organic hydroperoxide reductase OsmC/OhrA</fullName>
    </submittedName>
</protein>
<dbReference type="Pfam" id="PF02566">
    <property type="entry name" value="OsmC"/>
    <property type="match status" value="1"/>
</dbReference>
<dbReference type="Proteomes" id="UP000242849">
    <property type="component" value="Unassembled WGS sequence"/>
</dbReference>
<dbReference type="STRING" id="53406.SAMN05421553_1757"/>
<evidence type="ECO:0000313" key="2">
    <source>
        <dbReference type="Proteomes" id="UP000242849"/>
    </source>
</evidence>
<dbReference type="PANTHER" id="PTHR42830">
    <property type="entry name" value="OSMOTICALLY INDUCIBLE FAMILY PROTEIN"/>
    <property type="match status" value="1"/>
</dbReference>